<accession>A0A3M8PZ82</accession>
<evidence type="ECO:0000256" key="8">
    <source>
        <dbReference type="ARBA" id="ARBA00026081"/>
    </source>
</evidence>
<reference evidence="10 11" key="1">
    <citation type="journal article" date="2012" name="Int. J. Syst. Evol. Microbiol.">
        <title>Marinomonas hwangdonensis sp. nov., isolated from seawater.</title>
        <authorList>
            <person name="Jung Y.T."/>
            <person name="Oh T.K."/>
            <person name="Yoon J.H."/>
        </authorList>
    </citation>
    <scope>NUCLEOTIDE SEQUENCE [LARGE SCALE GENOMIC DNA]</scope>
    <source>
        <strain evidence="10 11">HDW-15</strain>
    </source>
</reference>
<evidence type="ECO:0000256" key="3">
    <source>
        <dbReference type="ARBA" id="ARBA00007725"/>
    </source>
</evidence>
<dbReference type="GO" id="GO:0015920">
    <property type="term" value="P:lipopolysaccharide transport"/>
    <property type="evidence" value="ECO:0007669"/>
    <property type="project" value="TreeGrafter"/>
</dbReference>
<gene>
    <name evidence="10" type="primary">lptG</name>
    <name evidence="10" type="ORF">EBI00_14170</name>
</gene>
<sequence>MKKIDKYIASSVLWAFLIVSVVLLGLDFALTFIEQIKKVNDNYTIQSLLQVILYRLPGKLAEYIPIAALIGTLMGLGTLAATSELTVMRAAGMPIWRIGLAACQPILLVSLMGMGISEFVAPIAEQRANLIEKFKDQKSGAFSLTGGVWLKANNDFVYIDAADSNGTLYGIKIFSPNKDESAPQDQKQLKYTKSATTAQHIEGSTWQLNEVTETYFFPDRIETNSTASAEWNVSITPENLFLSSQETETLSLSQLLRYQTYLQKEELDASQYELEFWITALRPVASLALVLVALSSVFGPLRSSTMGGRIFTGVIIGLAFQNALNLFGRMSVAVGFPPLIGVSIPIIICLLAGIILVRRRG</sequence>
<comment type="similarity">
    <text evidence="3">Belongs to the LptF/LptG family.</text>
</comment>
<evidence type="ECO:0000256" key="9">
    <source>
        <dbReference type="SAM" id="Phobius"/>
    </source>
</evidence>
<dbReference type="InterPro" id="IPR030923">
    <property type="entry name" value="LptG"/>
</dbReference>
<protein>
    <submittedName>
        <fullName evidence="10">LPS export ABC transporter permease LptG</fullName>
    </submittedName>
</protein>
<evidence type="ECO:0000256" key="2">
    <source>
        <dbReference type="ARBA" id="ARBA00004651"/>
    </source>
</evidence>
<evidence type="ECO:0000256" key="4">
    <source>
        <dbReference type="ARBA" id="ARBA00022475"/>
    </source>
</evidence>
<dbReference type="PANTHER" id="PTHR33529:SF2">
    <property type="entry name" value="LIPOPOLYSACCHARIDE EXPORT SYSTEM PERMEASE PROTEIN LPTG"/>
    <property type="match status" value="1"/>
</dbReference>
<dbReference type="PANTHER" id="PTHR33529">
    <property type="entry name" value="SLR0882 PROTEIN-RELATED"/>
    <property type="match status" value="1"/>
</dbReference>
<dbReference type="InterPro" id="IPR005495">
    <property type="entry name" value="LptG/LptF_permease"/>
</dbReference>
<evidence type="ECO:0000313" key="11">
    <source>
        <dbReference type="Proteomes" id="UP000280507"/>
    </source>
</evidence>
<dbReference type="Pfam" id="PF03739">
    <property type="entry name" value="LptF_LptG"/>
    <property type="match status" value="1"/>
</dbReference>
<feature type="transmembrane region" description="Helical" evidence="9">
    <location>
        <begin position="334"/>
        <end position="357"/>
    </location>
</feature>
<proteinExistence type="inferred from homology"/>
<feature type="transmembrane region" description="Helical" evidence="9">
    <location>
        <begin position="63"/>
        <end position="83"/>
    </location>
</feature>
<keyword evidence="5 9" id="KW-0812">Transmembrane</keyword>
<organism evidence="10 11">
    <name type="scientific">Marinomonas hwangdonensis</name>
    <dbReference type="NCBI Taxonomy" id="1053647"/>
    <lineage>
        <taxon>Bacteria</taxon>
        <taxon>Pseudomonadati</taxon>
        <taxon>Pseudomonadota</taxon>
        <taxon>Gammaproteobacteria</taxon>
        <taxon>Oceanospirillales</taxon>
        <taxon>Oceanospirillaceae</taxon>
        <taxon>Marinomonas</taxon>
    </lineage>
</organism>
<keyword evidence="11" id="KW-1185">Reference proteome</keyword>
<feature type="transmembrane region" description="Helical" evidence="9">
    <location>
        <begin position="95"/>
        <end position="116"/>
    </location>
</feature>
<dbReference type="AlphaFoldDB" id="A0A3M8PZ82"/>
<keyword evidence="6 9" id="KW-1133">Transmembrane helix</keyword>
<evidence type="ECO:0000256" key="7">
    <source>
        <dbReference type="ARBA" id="ARBA00023136"/>
    </source>
</evidence>
<evidence type="ECO:0000256" key="1">
    <source>
        <dbReference type="ARBA" id="ARBA00002265"/>
    </source>
</evidence>
<evidence type="ECO:0000256" key="6">
    <source>
        <dbReference type="ARBA" id="ARBA00022989"/>
    </source>
</evidence>
<dbReference type="GO" id="GO:0043190">
    <property type="term" value="C:ATP-binding cassette (ABC) transporter complex"/>
    <property type="evidence" value="ECO:0007669"/>
    <property type="project" value="InterPro"/>
</dbReference>
<keyword evidence="4" id="KW-1003">Cell membrane</keyword>
<dbReference type="EMBL" id="RIZG01000011">
    <property type="protein sequence ID" value="RNF48651.1"/>
    <property type="molecule type" value="Genomic_DNA"/>
</dbReference>
<dbReference type="GO" id="GO:0055085">
    <property type="term" value="P:transmembrane transport"/>
    <property type="evidence" value="ECO:0007669"/>
    <property type="project" value="InterPro"/>
</dbReference>
<comment type="subcellular location">
    <subcellularLocation>
        <location evidence="2">Cell membrane</location>
        <topology evidence="2">Multi-pass membrane protein</topology>
    </subcellularLocation>
</comment>
<comment type="caution">
    <text evidence="10">The sequence shown here is derived from an EMBL/GenBank/DDBJ whole genome shotgun (WGS) entry which is preliminary data.</text>
</comment>
<dbReference type="OrthoDB" id="9776227at2"/>
<comment type="function">
    <text evidence="1">Part of the ABC transporter complex LptBFG involved in the translocation of lipopolysaccharide (LPS) from the inner membrane to the outer membrane.</text>
</comment>
<feature type="transmembrane region" description="Helical" evidence="9">
    <location>
        <begin position="310"/>
        <end position="328"/>
    </location>
</feature>
<feature type="transmembrane region" description="Helical" evidence="9">
    <location>
        <begin position="12"/>
        <end position="33"/>
    </location>
</feature>
<feature type="transmembrane region" description="Helical" evidence="9">
    <location>
        <begin position="276"/>
        <end position="298"/>
    </location>
</feature>
<dbReference type="Proteomes" id="UP000280507">
    <property type="component" value="Unassembled WGS sequence"/>
</dbReference>
<dbReference type="RefSeq" id="WP_123096607.1">
    <property type="nucleotide sequence ID" value="NZ_RIZG01000011.1"/>
</dbReference>
<evidence type="ECO:0000313" key="10">
    <source>
        <dbReference type="EMBL" id="RNF48651.1"/>
    </source>
</evidence>
<dbReference type="NCBIfam" id="TIGR04408">
    <property type="entry name" value="LptG_lptG"/>
    <property type="match status" value="1"/>
</dbReference>
<evidence type="ECO:0000256" key="5">
    <source>
        <dbReference type="ARBA" id="ARBA00022692"/>
    </source>
</evidence>
<comment type="subunit">
    <text evidence="8">Component of the lipopolysaccharide transport and assembly complex. The LptBFG transporter is composed of two ATP-binding proteins (LptB) and two transmembrane proteins (LptF and LptG).</text>
</comment>
<name>A0A3M8PZ82_9GAMM</name>
<keyword evidence="7 9" id="KW-0472">Membrane</keyword>